<name>A0ABY4CWF6_9BACL</name>
<feature type="transmembrane region" description="Helical" evidence="7">
    <location>
        <begin position="126"/>
        <end position="144"/>
    </location>
</feature>
<comment type="similarity">
    <text evidence="2">Belongs to the EamA transporter family.</text>
</comment>
<evidence type="ECO:0000256" key="5">
    <source>
        <dbReference type="ARBA" id="ARBA00022989"/>
    </source>
</evidence>
<feature type="transmembrane region" description="Helical" evidence="7">
    <location>
        <begin position="182"/>
        <end position="205"/>
    </location>
</feature>
<feature type="domain" description="EamA" evidence="8">
    <location>
        <begin position="7"/>
        <end position="139"/>
    </location>
</feature>
<evidence type="ECO:0000256" key="1">
    <source>
        <dbReference type="ARBA" id="ARBA00004651"/>
    </source>
</evidence>
<dbReference type="Proteomes" id="UP000830167">
    <property type="component" value="Chromosome"/>
</dbReference>
<organism evidence="9 10">
    <name type="scientific">Fodinisporobacter ferrooxydans</name>
    <dbReference type="NCBI Taxonomy" id="2901836"/>
    <lineage>
        <taxon>Bacteria</taxon>
        <taxon>Bacillati</taxon>
        <taxon>Bacillota</taxon>
        <taxon>Bacilli</taxon>
        <taxon>Bacillales</taxon>
        <taxon>Alicyclobacillaceae</taxon>
        <taxon>Fodinisporobacter</taxon>
    </lineage>
</organism>
<evidence type="ECO:0000256" key="6">
    <source>
        <dbReference type="ARBA" id="ARBA00023136"/>
    </source>
</evidence>
<keyword evidence="6 7" id="KW-0472">Membrane</keyword>
<keyword evidence="3" id="KW-1003">Cell membrane</keyword>
<gene>
    <name evidence="9" type="ORF">LSG31_08745</name>
</gene>
<feature type="domain" description="EamA" evidence="8">
    <location>
        <begin position="154"/>
        <end position="285"/>
    </location>
</feature>
<protein>
    <submittedName>
        <fullName evidence="9">DMT family transporter</fullName>
    </submittedName>
</protein>
<feature type="transmembrane region" description="Helical" evidence="7">
    <location>
        <begin position="270"/>
        <end position="288"/>
    </location>
</feature>
<keyword evidence="10" id="KW-1185">Reference proteome</keyword>
<feature type="transmembrane region" description="Helical" evidence="7">
    <location>
        <begin position="150"/>
        <end position="170"/>
    </location>
</feature>
<dbReference type="EMBL" id="CP089291">
    <property type="protein sequence ID" value="UOF92235.1"/>
    <property type="molecule type" value="Genomic_DNA"/>
</dbReference>
<proteinExistence type="inferred from homology"/>
<feature type="transmembrane region" description="Helical" evidence="7">
    <location>
        <begin position="244"/>
        <end position="264"/>
    </location>
</feature>
<dbReference type="PANTHER" id="PTHR42920">
    <property type="entry name" value="OS03G0707200 PROTEIN-RELATED"/>
    <property type="match status" value="1"/>
</dbReference>
<dbReference type="SUPFAM" id="SSF103481">
    <property type="entry name" value="Multidrug resistance efflux transporter EmrE"/>
    <property type="match status" value="2"/>
</dbReference>
<evidence type="ECO:0000259" key="8">
    <source>
        <dbReference type="Pfam" id="PF00892"/>
    </source>
</evidence>
<dbReference type="PANTHER" id="PTHR42920:SF5">
    <property type="entry name" value="EAMA DOMAIN-CONTAINING PROTEIN"/>
    <property type="match status" value="1"/>
</dbReference>
<evidence type="ECO:0000256" key="7">
    <source>
        <dbReference type="SAM" id="Phobius"/>
    </source>
</evidence>
<dbReference type="RefSeq" id="WP_347438921.1">
    <property type="nucleotide sequence ID" value="NZ_CP089291.1"/>
</dbReference>
<feature type="transmembrane region" description="Helical" evidence="7">
    <location>
        <begin position="217"/>
        <end position="237"/>
    </location>
</feature>
<evidence type="ECO:0000256" key="3">
    <source>
        <dbReference type="ARBA" id="ARBA00022475"/>
    </source>
</evidence>
<reference evidence="9" key="1">
    <citation type="submission" date="2021-12" db="EMBL/GenBank/DDBJ databases">
        <title>Alicyclobacillaceae gen. nov., sp. nov., isolated from chalcocite enrichment system.</title>
        <authorList>
            <person name="Jiang Z."/>
        </authorList>
    </citation>
    <scope>NUCLEOTIDE SEQUENCE</scope>
    <source>
        <strain evidence="9">MYW30-H2</strain>
    </source>
</reference>
<evidence type="ECO:0000313" key="9">
    <source>
        <dbReference type="EMBL" id="UOF92235.1"/>
    </source>
</evidence>
<sequence length="302" mass="33650">MNRRFPAMMLVLLGGTSYGFVSMTIKLSYAHHFQPEEMTDAQFLISVLILSILAMLRRESFFRINKRDFLLLILLGFISAGTSVFYYISLRYLPASIAIVLLFQFSWIVMLFDYLVHRKKPAKEKWLALVCIVLGTLLAVDIFHADLHDISFVGILLGFLSGFLYAAFLFGTSYLKTQAVPFASSAVINFVAASIVCSIYPPVFLWQGALAAGLWKWALFVGLLSQTIPPLCFTLGTPVIGGSVAGVLGSIELPVAVISSYFFLGESVNVIQWLGVTSIVLGIVISEYRQFLKFRKTRQAFH</sequence>
<dbReference type="InterPro" id="IPR000620">
    <property type="entry name" value="EamA_dom"/>
</dbReference>
<comment type="subcellular location">
    <subcellularLocation>
        <location evidence="1">Cell membrane</location>
        <topology evidence="1">Multi-pass membrane protein</topology>
    </subcellularLocation>
</comment>
<evidence type="ECO:0000256" key="4">
    <source>
        <dbReference type="ARBA" id="ARBA00022692"/>
    </source>
</evidence>
<dbReference type="InterPro" id="IPR051258">
    <property type="entry name" value="Diverse_Substrate_Transporter"/>
</dbReference>
<keyword evidence="4 7" id="KW-0812">Transmembrane</keyword>
<keyword evidence="5 7" id="KW-1133">Transmembrane helix</keyword>
<dbReference type="InterPro" id="IPR037185">
    <property type="entry name" value="EmrE-like"/>
</dbReference>
<evidence type="ECO:0000313" key="10">
    <source>
        <dbReference type="Proteomes" id="UP000830167"/>
    </source>
</evidence>
<evidence type="ECO:0000256" key="2">
    <source>
        <dbReference type="ARBA" id="ARBA00007362"/>
    </source>
</evidence>
<accession>A0ABY4CWF6</accession>
<feature type="transmembrane region" description="Helical" evidence="7">
    <location>
        <begin position="69"/>
        <end position="89"/>
    </location>
</feature>
<dbReference type="Pfam" id="PF00892">
    <property type="entry name" value="EamA"/>
    <property type="match status" value="2"/>
</dbReference>
<feature type="transmembrane region" description="Helical" evidence="7">
    <location>
        <begin position="95"/>
        <end position="114"/>
    </location>
</feature>
<feature type="transmembrane region" description="Helical" evidence="7">
    <location>
        <begin position="40"/>
        <end position="57"/>
    </location>
</feature>